<keyword evidence="6" id="KW-0851">Voltage-gated channel</keyword>
<dbReference type="PANTHER" id="PTHR11537:SF113">
    <property type="entry name" value="POTASSIUM VOLTAGE-GATED CHANNEL PROTEIN SHAKER"/>
    <property type="match status" value="1"/>
</dbReference>
<dbReference type="SMART" id="SM00225">
    <property type="entry name" value="BTB"/>
    <property type="match status" value="1"/>
</dbReference>
<evidence type="ECO:0000256" key="8">
    <source>
        <dbReference type="ARBA" id="ARBA00022989"/>
    </source>
</evidence>
<dbReference type="SUPFAM" id="SSF54695">
    <property type="entry name" value="POZ domain"/>
    <property type="match status" value="1"/>
</dbReference>
<feature type="transmembrane region" description="Helical" evidence="12">
    <location>
        <begin position="31"/>
        <end position="49"/>
    </location>
</feature>
<dbReference type="InterPro" id="IPR003972">
    <property type="entry name" value="K_chnl_volt-dep_Kv1"/>
</dbReference>
<protein>
    <submittedName>
        <fullName evidence="14">Potassium voltage-gated channel protein Shaker</fullName>
    </submittedName>
</protein>
<evidence type="ECO:0000256" key="1">
    <source>
        <dbReference type="ARBA" id="ARBA00004141"/>
    </source>
</evidence>
<dbReference type="Proteomes" id="UP000094527">
    <property type="component" value="Unassembled WGS sequence"/>
</dbReference>
<keyword evidence="15" id="KW-1185">Reference proteome</keyword>
<evidence type="ECO:0000256" key="4">
    <source>
        <dbReference type="ARBA" id="ARBA00022692"/>
    </source>
</evidence>
<evidence type="ECO:0000256" key="12">
    <source>
        <dbReference type="SAM" id="Phobius"/>
    </source>
</evidence>
<dbReference type="InterPro" id="IPR003968">
    <property type="entry name" value="K_chnl_volt-dep_Kv"/>
</dbReference>
<keyword evidence="9" id="KW-0406">Ion transport</keyword>
<evidence type="ECO:0000313" key="14">
    <source>
        <dbReference type="EMBL" id="ODN03461.1"/>
    </source>
</evidence>
<comment type="subcellular location">
    <subcellularLocation>
        <location evidence="1">Membrane</location>
        <topology evidence="1">Multi-pass membrane protein</topology>
    </subcellularLocation>
</comment>
<evidence type="ECO:0000256" key="3">
    <source>
        <dbReference type="ARBA" id="ARBA00022538"/>
    </source>
</evidence>
<dbReference type="InterPro" id="IPR003131">
    <property type="entry name" value="T1-type_BTB"/>
</dbReference>
<accession>A0A1D2NDY0</accession>
<dbReference type="Pfam" id="PF00520">
    <property type="entry name" value="Ion_trans"/>
    <property type="match status" value="1"/>
</dbReference>
<evidence type="ECO:0000259" key="13">
    <source>
        <dbReference type="SMART" id="SM00225"/>
    </source>
</evidence>
<dbReference type="GO" id="GO:0008076">
    <property type="term" value="C:voltage-gated potassium channel complex"/>
    <property type="evidence" value="ECO:0007669"/>
    <property type="project" value="InterPro"/>
</dbReference>
<dbReference type="InterPro" id="IPR028325">
    <property type="entry name" value="VG_K_chnl"/>
</dbReference>
<dbReference type="SUPFAM" id="SSF81324">
    <property type="entry name" value="Voltage-gated potassium channels"/>
    <property type="match status" value="1"/>
</dbReference>
<dbReference type="PANTHER" id="PTHR11537">
    <property type="entry name" value="VOLTAGE-GATED POTASSIUM CHANNEL"/>
    <property type="match status" value="1"/>
</dbReference>
<dbReference type="PRINTS" id="PR01491">
    <property type="entry name" value="KVCHANNEL"/>
</dbReference>
<reference evidence="14 15" key="1">
    <citation type="journal article" date="2016" name="Genome Biol. Evol.">
        <title>Gene Family Evolution Reflects Adaptation to Soil Environmental Stressors in the Genome of the Collembolan Orchesella cincta.</title>
        <authorList>
            <person name="Faddeeva-Vakhrusheva A."/>
            <person name="Derks M.F."/>
            <person name="Anvar S.Y."/>
            <person name="Agamennone V."/>
            <person name="Suring W."/>
            <person name="Smit S."/>
            <person name="van Straalen N.M."/>
            <person name="Roelofs D."/>
        </authorList>
    </citation>
    <scope>NUCLEOTIDE SEQUENCE [LARGE SCALE GENOMIC DNA]</scope>
    <source>
        <tissue evidence="14">Mixed pool</tissue>
    </source>
</reference>
<dbReference type="Gene3D" id="1.20.120.350">
    <property type="entry name" value="Voltage-gated potassium channels. Chain C"/>
    <property type="match status" value="1"/>
</dbReference>
<dbReference type="Pfam" id="PF02214">
    <property type="entry name" value="BTB_2"/>
    <property type="match status" value="1"/>
</dbReference>
<dbReference type="InterPro" id="IPR011333">
    <property type="entry name" value="SKP1/BTB/POZ_sf"/>
</dbReference>
<dbReference type="EMBL" id="LJIJ01000072">
    <property type="protein sequence ID" value="ODN03461.1"/>
    <property type="molecule type" value="Genomic_DNA"/>
</dbReference>
<keyword evidence="5" id="KW-0631">Potassium channel</keyword>
<comment type="caution">
    <text evidence="14">The sequence shown here is derived from an EMBL/GenBank/DDBJ whole genome shotgun (WGS) entry which is preliminary data.</text>
</comment>
<feature type="transmembrane region" description="Helical" evidence="12">
    <location>
        <begin position="504"/>
        <end position="523"/>
    </location>
</feature>
<dbReference type="PRINTS" id="PR00169">
    <property type="entry name" value="KCHANNEL"/>
</dbReference>
<evidence type="ECO:0000256" key="6">
    <source>
        <dbReference type="ARBA" id="ARBA00022882"/>
    </source>
</evidence>
<dbReference type="InterPro" id="IPR005821">
    <property type="entry name" value="Ion_trans_dom"/>
</dbReference>
<evidence type="ECO:0000256" key="2">
    <source>
        <dbReference type="ARBA" id="ARBA00022448"/>
    </source>
</evidence>
<proteinExistence type="predicted"/>
<dbReference type="STRING" id="48709.A0A1D2NDY0"/>
<dbReference type="GO" id="GO:0001508">
    <property type="term" value="P:action potential"/>
    <property type="evidence" value="ECO:0007669"/>
    <property type="project" value="TreeGrafter"/>
</dbReference>
<evidence type="ECO:0000256" key="9">
    <source>
        <dbReference type="ARBA" id="ARBA00023065"/>
    </source>
</evidence>
<dbReference type="Gene3D" id="3.30.710.10">
    <property type="entry name" value="Potassium Channel Kv1.1, Chain A"/>
    <property type="match status" value="1"/>
</dbReference>
<feature type="transmembrane region" description="Helical" evidence="12">
    <location>
        <begin position="428"/>
        <end position="447"/>
    </location>
</feature>
<gene>
    <name evidence="14" type="ORF">Ocin01_03224</name>
</gene>
<evidence type="ECO:0000256" key="5">
    <source>
        <dbReference type="ARBA" id="ARBA00022826"/>
    </source>
</evidence>
<evidence type="ECO:0000256" key="7">
    <source>
        <dbReference type="ARBA" id="ARBA00022958"/>
    </source>
</evidence>
<keyword evidence="11" id="KW-0407">Ion channel</keyword>
<dbReference type="AlphaFoldDB" id="A0A1D2NDY0"/>
<dbReference type="PRINTS" id="PR01496">
    <property type="entry name" value="SHAKERCHANEL"/>
</dbReference>
<organism evidence="14 15">
    <name type="scientific">Orchesella cincta</name>
    <name type="common">Springtail</name>
    <name type="synonym">Podura cincta</name>
    <dbReference type="NCBI Taxonomy" id="48709"/>
    <lineage>
        <taxon>Eukaryota</taxon>
        <taxon>Metazoa</taxon>
        <taxon>Ecdysozoa</taxon>
        <taxon>Arthropoda</taxon>
        <taxon>Hexapoda</taxon>
        <taxon>Collembola</taxon>
        <taxon>Entomobryomorpha</taxon>
        <taxon>Entomobryoidea</taxon>
        <taxon>Orchesellidae</taxon>
        <taxon>Orchesellinae</taxon>
        <taxon>Orchesella</taxon>
    </lineage>
</organism>
<dbReference type="GO" id="GO:0005251">
    <property type="term" value="F:delayed rectifier potassium channel activity"/>
    <property type="evidence" value="ECO:0007669"/>
    <property type="project" value="TreeGrafter"/>
</dbReference>
<dbReference type="OrthoDB" id="415460at2759"/>
<dbReference type="Gene3D" id="1.10.287.70">
    <property type="match status" value="1"/>
</dbReference>
<keyword evidence="2" id="KW-0813">Transport</keyword>
<dbReference type="InterPro" id="IPR027359">
    <property type="entry name" value="Volt_channel_dom_sf"/>
</dbReference>
<keyword evidence="3" id="KW-0633">Potassium transport</keyword>
<keyword evidence="7" id="KW-0630">Potassium</keyword>
<evidence type="ECO:0000313" key="15">
    <source>
        <dbReference type="Proteomes" id="UP000094527"/>
    </source>
</evidence>
<evidence type="ECO:0000256" key="11">
    <source>
        <dbReference type="ARBA" id="ARBA00023303"/>
    </source>
</evidence>
<dbReference type="InterPro" id="IPR000210">
    <property type="entry name" value="BTB/POZ_dom"/>
</dbReference>
<feature type="transmembrane region" description="Helical" evidence="12">
    <location>
        <begin position="395"/>
        <end position="416"/>
    </location>
</feature>
<feature type="transmembrane region" description="Helical" evidence="12">
    <location>
        <begin position="468"/>
        <end position="489"/>
    </location>
</feature>
<feature type="domain" description="BTB" evidence="13">
    <location>
        <begin position="178"/>
        <end position="278"/>
    </location>
</feature>
<evidence type="ECO:0000256" key="10">
    <source>
        <dbReference type="ARBA" id="ARBA00023136"/>
    </source>
</evidence>
<name>A0A1D2NDY0_ORCCI</name>
<dbReference type="GO" id="GO:0051260">
    <property type="term" value="P:protein homooligomerization"/>
    <property type="evidence" value="ECO:0007669"/>
    <property type="project" value="InterPro"/>
</dbReference>
<keyword evidence="8 12" id="KW-1133">Transmembrane helix</keyword>
<keyword evidence="10 12" id="KW-0472">Membrane</keyword>
<keyword evidence="4 12" id="KW-0812">Transmembrane</keyword>
<sequence length="600" mass="68267">MLSHNENPEDNENVQASCTSSGICFGLSPQVIGAFVGLALIVIGGVIRIKRANVTPSSSTHISMPSFITNDGSQTTIGGLRGQGGKGSLRESFVGFWGKLPRRFWNFYIDAFMVASYRKEWGKYKLWSHRSPLRPERNNLLRAQLKQRKLEQKQKAYQELLQRKADAAPVTHNHADCQRVRINVGGCRYDTQVRTLSRFPDTLLGDPRKRQKHYDPIADEYYFDRNRSSFETILHYYQSGGRLRRPENISTDILLDDAKFFQLGNTIILQYQIDEGLSYAAQPDDILPKNMFLRKVWLLFDYAESSTQARIVAIISVASVVTSIVVFCIETLEELDGTDQYQISSTGHATVQDFDPLDIGDPFFLTESACSAWFFVEYVARFYSSPVKLKFLKGYLNIIDLFAILPYFFLIITRPARKNNGPGRNPQFLLSLFRFITLARVFRIFKLSRHSKGLKILGKTLHASLNELILLIFFVIIGVILFASAVYFAEQGHPDTHFPSIPDAFWWALITVLAIALPVPVIVSNFNFFYHQAVDDHDLSWIKINHVPPCPYRPMGLCPQNMRGIPGRKKKAEAAESFTSDEEFGELKDLPKKVNYKSSL</sequence>